<protein>
    <recommendedName>
        <fullName evidence="2">Lnb N-terminal periplasmic domain-containing protein</fullName>
    </recommendedName>
</protein>
<dbReference type="AlphaFoldDB" id="A0A2S2DPW0"/>
<dbReference type="Proteomes" id="UP000245820">
    <property type="component" value="Chromosome"/>
</dbReference>
<keyword evidence="4" id="KW-1185">Reference proteome</keyword>
<name>A0A2S2DPW0_9BURK</name>
<feature type="domain" description="Lnb N-terminal periplasmic" evidence="2">
    <location>
        <begin position="124"/>
        <end position="281"/>
    </location>
</feature>
<evidence type="ECO:0000313" key="4">
    <source>
        <dbReference type="Proteomes" id="UP000245820"/>
    </source>
</evidence>
<evidence type="ECO:0000259" key="2">
    <source>
        <dbReference type="Pfam" id="PF13387"/>
    </source>
</evidence>
<keyword evidence="1" id="KW-1133">Transmembrane helix</keyword>
<dbReference type="KEGG" id="mtim:DIR46_24860"/>
<sequence>MSWKRLARSLSALPVVGLTTWGALALWFQLAPALALAIGGAWTLLGLAVALVLARAPGWRHERRLLLAGALAALAMLGWWQSLAPSHARPWADDVARLLESTVDGDRLELRNVRAFEWRTEADYTPRWETRRYDLSRLESADLILSYWMGPHIAHTLVSFGFSDGQRLVFSLEIRKERDETFSALGGFFRKFEQVIVASDERDLIRTRSNVRGEQVYLYRLRATPAQLRSVLLDYLGRAERLRRQPEFYNTLTSNCTTILFELARRIDPALPLDYRLLASGHFAEYAYDQGALTSSLPYTVLRDRGHINARAIASDADAHDFSQAIRAGVPGIAAPAGSTVSDQLLKINRP</sequence>
<gene>
    <name evidence="3" type="ORF">DIR46_24860</name>
</gene>
<dbReference type="RefSeq" id="WP_109347625.1">
    <property type="nucleotide sequence ID" value="NZ_CP029343.1"/>
</dbReference>
<organism evidence="3 4">
    <name type="scientific">Massilia oculi</name>
    <dbReference type="NCBI Taxonomy" id="945844"/>
    <lineage>
        <taxon>Bacteria</taxon>
        <taxon>Pseudomonadati</taxon>
        <taxon>Pseudomonadota</taxon>
        <taxon>Betaproteobacteria</taxon>
        <taxon>Burkholderiales</taxon>
        <taxon>Oxalobacteraceae</taxon>
        <taxon>Telluria group</taxon>
        <taxon>Massilia</taxon>
    </lineage>
</organism>
<reference evidence="3 4" key="1">
    <citation type="submission" date="2018-05" db="EMBL/GenBank/DDBJ databases">
        <title>Complete genome sequence of Massilia oculi sp. nov. CCUG 43427T (=DSM 26321T), the type strain of M. oculi, and comparison with genome sequences of other Massilia strains.</title>
        <authorList>
            <person name="Zhu B."/>
        </authorList>
    </citation>
    <scope>NUCLEOTIDE SEQUENCE [LARGE SCALE GENOMIC DNA]</scope>
    <source>
        <strain evidence="3 4">CCUG 43427</strain>
    </source>
</reference>
<dbReference type="OrthoDB" id="274718at2"/>
<dbReference type="InterPro" id="IPR025178">
    <property type="entry name" value="Lnb_N"/>
</dbReference>
<dbReference type="Pfam" id="PF13387">
    <property type="entry name" value="Lnb_N"/>
    <property type="match status" value="1"/>
</dbReference>
<evidence type="ECO:0000313" key="3">
    <source>
        <dbReference type="EMBL" id="AWL07338.1"/>
    </source>
</evidence>
<accession>A0A2S2DPW0</accession>
<keyword evidence="1" id="KW-0472">Membrane</keyword>
<evidence type="ECO:0000256" key="1">
    <source>
        <dbReference type="SAM" id="Phobius"/>
    </source>
</evidence>
<dbReference type="EMBL" id="CP029343">
    <property type="protein sequence ID" value="AWL07338.1"/>
    <property type="molecule type" value="Genomic_DNA"/>
</dbReference>
<feature type="transmembrane region" description="Helical" evidence="1">
    <location>
        <begin position="65"/>
        <end position="83"/>
    </location>
</feature>
<keyword evidence="1" id="KW-0812">Transmembrane</keyword>
<proteinExistence type="predicted"/>
<feature type="transmembrane region" description="Helical" evidence="1">
    <location>
        <begin position="35"/>
        <end position="53"/>
    </location>
</feature>